<dbReference type="InterPro" id="IPR010858">
    <property type="entry name" value="DUF1481"/>
</dbReference>
<gene>
    <name evidence="2" type="ORF">FCN80_22745</name>
</gene>
<dbReference type="EMBL" id="SZPQ01000051">
    <property type="protein sequence ID" value="TKI03145.1"/>
    <property type="molecule type" value="Genomic_DNA"/>
</dbReference>
<name>A0ABY2SF61_9HYPH</name>
<sequence>MGAETPLLFACRRAWLLLGMFVLAACAHHQEKTPSFTASGYIADRGVIRLWRNDNAAQQSVAILSVYSPYEGDNTTLTRYQFQDNKVRQITRNQLGSHPQTVQIRFDDQGNVIFMQRQQNQIREKLSDDQLAIYQFEAGQVLQDSQSLRVGDVQLKQGSWRDGELYNCSGKAVSAHFDRRSAAWIVARAKRSTRPLGVAWLDAPEGTQLLLVANESFCHWQPTRNDL</sequence>
<feature type="chain" id="PRO_5046171191" evidence="1">
    <location>
        <begin position="25"/>
        <end position="227"/>
    </location>
</feature>
<reference evidence="2 3" key="1">
    <citation type="submission" date="2019-04" db="EMBL/GenBank/DDBJ databases">
        <authorList>
            <person name="Li M."/>
            <person name="Gao C."/>
        </authorList>
    </citation>
    <scope>NUCLEOTIDE SEQUENCE [LARGE SCALE GENOMIC DNA]</scope>
    <source>
        <strain evidence="2 3">BGMRC 2031</strain>
    </source>
</reference>
<keyword evidence="1" id="KW-0732">Signal</keyword>
<dbReference type="Pfam" id="PF07356">
    <property type="entry name" value="DUF1481"/>
    <property type="match status" value="1"/>
</dbReference>
<keyword evidence="3" id="KW-1185">Reference proteome</keyword>
<comment type="caution">
    <text evidence="2">The sequence shown here is derived from an EMBL/GenBank/DDBJ whole genome shotgun (WGS) entry which is preliminary data.</text>
</comment>
<accession>A0ABY2SF61</accession>
<protein>
    <submittedName>
        <fullName evidence="2">DUF1481 domain-containing protein</fullName>
    </submittedName>
</protein>
<feature type="signal peptide" evidence="1">
    <location>
        <begin position="1"/>
        <end position="24"/>
    </location>
</feature>
<evidence type="ECO:0000313" key="2">
    <source>
        <dbReference type="EMBL" id="TKI03145.1"/>
    </source>
</evidence>
<proteinExistence type="predicted"/>
<dbReference type="Proteomes" id="UP000305202">
    <property type="component" value="Unassembled WGS sequence"/>
</dbReference>
<evidence type="ECO:0000256" key="1">
    <source>
        <dbReference type="SAM" id="SignalP"/>
    </source>
</evidence>
<organism evidence="2 3">
    <name type="scientific">Martelella alba</name>
    <dbReference type="NCBI Taxonomy" id="2590451"/>
    <lineage>
        <taxon>Bacteria</taxon>
        <taxon>Pseudomonadati</taxon>
        <taxon>Pseudomonadota</taxon>
        <taxon>Alphaproteobacteria</taxon>
        <taxon>Hyphomicrobiales</taxon>
        <taxon>Aurantimonadaceae</taxon>
        <taxon>Martelella</taxon>
    </lineage>
</organism>
<evidence type="ECO:0000313" key="3">
    <source>
        <dbReference type="Proteomes" id="UP000305202"/>
    </source>
</evidence>